<dbReference type="InterPro" id="IPR007472">
    <property type="entry name" value="N-end_Aminoacyl_Trfase_C"/>
</dbReference>
<keyword evidence="4" id="KW-1185">Reference proteome</keyword>
<dbReference type="OrthoDB" id="74183at2759"/>
<feature type="domain" description="N-end rule aminoacyl transferase C-terminal" evidence="2">
    <location>
        <begin position="269"/>
        <end position="404"/>
    </location>
</feature>
<dbReference type="SUPFAM" id="SSF55729">
    <property type="entry name" value="Acyl-CoA N-acyltransferases (Nat)"/>
    <property type="match status" value="1"/>
</dbReference>
<evidence type="ECO:0000313" key="3">
    <source>
        <dbReference type="EMBL" id="RDW82103.1"/>
    </source>
</evidence>
<dbReference type="STRING" id="1849047.A0A3D8S741"/>
<dbReference type="InterPro" id="IPR030700">
    <property type="entry name" value="N-end_Aminoacyl_Trfase"/>
</dbReference>
<dbReference type="InterPro" id="IPR016181">
    <property type="entry name" value="Acyl_CoA_acyltransferase"/>
</dbReference>
<dbReference type="EMBL" id="PDLM01000003">
    <property type="protein sequence ID" value="RDW82103.1"/>
    <property type="molecule type" value="Genomic_DNA"/>
</dbReference>
<dbReference type="PANTHER" id="PTHR21367">
    <property type="entry name" value="ARGININE-TRNA-PROTEIN TRANSFERASE 1"/>
    <property type="match status" value="1"/>
</dbReference>
<dbReference type="GO" id="GO:0005737">
    <property type="term" value="C:cytoplasm"/>
    <property type="evidence" value="ECO:0007669"/>
    <property type="project" value="TreeGrafter"/>
</dbReference>
<gene>
    <name evidence="3" type="ORF">BP6252_03215</name>
</gene>
<proteinExistence type="predicted"/>
<evidence type="ECO:0000256" key="1">
    <source>
        <dbReference type="SAM" id="MobiDB-lite"/>
    </source>
</evidence>
<sequence length="548" mass="61426">MSAATNGIHRIASLGLSRVALVYKFRCTPLPFAVQHQPRQSRVRSQAIQKARRHASQLTTRFTSVHEKPTHAQFPAPPPLCPSRALIIAVVLVLAGSGVSRLASGRCAPVYGIPWTGQPAVCSACIPTSFACLCPTQRSAAFPSSCRPLESHACRPLGTATTAAATARTTLGLASCCPPYTVRLDSHGFHASKDQRQSLNRFSRFVQGDEYIKEATRLYPLSKEQAKKRKTDFDLVERTHESENTQLRTPPTPAHNFEVTLESNDYTEEKYKVFENYQRVVHHEPPARISRSGFKSFLCVSPICKNTRDFNGQVQKLGSYHQCYRLDGKLIAVGVLDLLPQCVSAVYFMYDESVHQLNFGKIGALREIALAKEEGYQWWYAGFYIHSCIKMRYKGDYAPQYMLDPDSYGWDLLDDSLKAKLDRKDFVGLSRERTQDIQETTAVNNEERLARDEKEQVEDGSDTDSASPDFSIPLFARSMPGILSRSQLETDIDLNHIKLRIRNHDAETCDLMAWEDESIDNPQCLKGIIAELVSAVGPEIAREMIVAF</sequence>
<name>A0A3D8S741_9HELO</name>
<dbReference type="PANTHER" id="PTHR21367:SF1">
    <property type="entry name" value="ARGINYL-TRNA--PROTEIN TRANSFERASE 1"/>
    <property type="match status" value="1"/>
</dbReference>
<comment type="caution">
    <text evidence="3">The sequence shown here is derived from an EMBL/GenBank/DDBJ whole genome shotgun (WGS) entry which is preliminary data.</text>
</comment>
<feature type="region of interest" description="Disordered" evidence="1">
    <location>
        <begin position="443"/>
        <end position="470"/>
    </location>
</feature>
<organism evidence="3 4">
    <name type="scientific">Coleophoma cylindrospora</name>
    <dbReference type="NCBI Taxonomy" id="1849047"/>
    <lineage>
        <taxon>Eukaryota</taxon>
        <taxon>Fungi</taxon>
        <taxon>Dikarya</taxon>
        <taxon>Ascomycota</taxon>
        <taxon>Pezizomycotina</taxon>
        <taxon>Leotiomycetes</taxon>
        <taxon>Helotiales</taxon>
        <taxon>Dermateaceae</taxon>
        <taxon>Coleophoma</taxon>
    </lineage>
</organism>
<dbReference type="Pfam" id="PF04377">
    <property type="entry name" value="ATE_C"/>
    <property type="match status" value="1"/>
</dbReference>
<dbReference type="Proteomes" id="UP000256645">
    <property type="component" value="Unassembled WGS sequence"/>
</dbReference>
<evidence type="ECO:0000313" key="4">
    <source>
        <dbReference type="Proteomes" id="UP000256645"/>
    </source>
</evidence>
<protein>
    <recommendedName>
        <fullName evidence="2">N-end rule aminoacyl transferase C-terminal domain-containing protein</fullName>
    </recommendedName>
</protein>
<accession>A0A3D8S741</accession>
<reference evidence="3 4" key="1">
    <citation type="journal article" date="2018" name="IMA Fungus">
        <title>IMA Genome-F 9: Draft genome sequence of Annulohypoxylon stygium, Aspergillus mulundensis, Berkeleyomyces basicola (syn. Thielaviopsis basicola), Ceratocystis smalleyi, two Cercospora beticola strains, Coleophoma cylindrospora, Fusarium fracticaudum, Phialophora cf. hyalina, and Morchella septimelata.</title>
        <authorList>
            <person name="Wingfield B.D."/>
            <person name="Bills G.F."/>
            <person name="Dong Y."/>
            <person name="Huang W."/>
            <person name="Nel W.J."/>
            <person name="Swalarsk-Parry B.S."/>
            <person name="Vaghefi N."/>
            <person name="Wilken P.M."/>
            <person name="An Z."/>
            <person name="de Beer Z.W."/>
            <person name="De Vos L."/>
            <person name="Chen L."/>
            <person name="Duong T.A."/>
            <person name="Gao Y."/>
            <person name="Hammerbacher A."/>
            <person name="Kikkert J.R."/>
            <person name="Li Y."/>
            <person name="Li H."/>
            <person name="Li K."/>
            <person name="Li Q."/>
            <person name="Liu X."/>
            <person name="Ma X."/>
            <person name="Naidoo K."/>
            <person name="Pethybridge S.J."/>
            <person name="Sun J."/>
            <person name="Steenkamp E.T."/>
            <person name="van der Nest M.A."/>
            <person name="van Wyk S."/>
            <person name="Wingfield M.J."/>
            <person name="Xiong C."/>
            <person name="Yue Q."/>
            <person name="Zhang X."/>
        </authorList>
    </citation>
    <scope>NUCLEOTIDE SEQUENCE [LARGE SCALE GENOMIC DNA]</scope>
    <source>
        <strain evidence="3 4">BP6252</strain>
    </source>
</reference>
<feature type="compositionally biased region" description="Basic and acidic residues" evidence="1">
    <location>
        <begin position="445"/>
        <end position="454"/>
    </location>
</feature>
<dbReference type="GO" id="GO:0004057">
    <property type="term" value="F:arginyl-tRNA--protein transferase activity"/>
    <property type="evidence" value="ECO:0007669"/>
    <property type="project" value="InterPro"/>
</dbReference>
<dbReference type="AlphaFoldDB" id="A0A3D8S741"/>
<evidence type="ECO:0000259" key="2">
    <source>
        <dbReference type="Pfam" id="PF04377"/>
    </source>
</evidence>